<name>A0ABU7H064_9SPHI</name>
<organism evidence="1 2">
    <name type="scientific">Pedobacter flavus</name>
    <dbReference type="NCBI Taxonomy" id="3113906"/>
    <lineage>
        <taxon>Bacteria</taxon>
        <taxon>Pseudomonadati</taxon>
        <taxon>Bacteroidota</taxon>
        <taxon>Sphingobacteriia</taxon>
        <taxon>Sphingobacteriales</taxon>
        <taxon>Sphingobacteriaceae</taxon>
        <taxon>Pedobacter</taxon>
    </lineage>
</organism>
<gene>
    <name evidence="1" type="ORF">VRU49_04750</name>
</gene>
<dbReference type="InterPro" id="IPR026950">
    <property type="entry name" value="Caps_assemb_Wzi"/>
</dbReference>
<dbReference type="Gene3D" id="2.40.160.130">
    <property type="entry name" value="Capsule assembly protein Wzi"/>
    <property type="match status" value="1"/>
</dbReference>
<accession>A0ABU7H064</accession>
<evidence type="ECO:0000313" key="2">
    <source>
        <dbReference type="Proteomes" id="UP001337681"/>
    </source>
</evidence>
<protein>
    <submittedName>
        <fullName evidence="1">Capsule assembly Wzi family protein</fullName>
    </submittedName>
</protein>
<keyword evidence="2" id="KW-1185">Reference proteome</keyword>
<sequence>MHINRLYFKFILVVSVLLFASEGLLAQKVWENPNKEIYQFLSRQAQKGNIDLDDLIQPYSRKDIAFHLSKLDSLRTQLSPIEIKELDFYRQEYAEFNDGAVDEVSFLKKDQHGRLRFLAVRKDDFILNGDPTLSIYGIQGTQRSITGIANGAQFWGQAGKHIAFQAGFTDNTEKGDGIDKLKSFTPETGVVRTEGNDPKSLNFSDFRGSATYNWQNGSISVGYDQLTFGYGANGKLVLSDKAPAAPFIRLDYKPLKWLSFNYIHTWLNSAIIDSNATYNKGNPIYGDVRESYIQKYMASHSLTFYPTKGLSLTAGESVIYTDKLEAGYLFPLMFFKVYDQHASRYKISTGSNSQFFFQASSRNLIKNTHLYATLFIDEISFTNAFNAQKSRNQLGYNLGASVTDIGIPYLTIGAEYTRLNPFNYQNLIPAQNYTHHDYTLGDWMGANADRFLAYLKYTPISRLKTSLTIQSVRKGNPGSLLDQYFKEPQPKFLDDYQFKQNLLQLNIGYEVIHNLYFNANYQHISLSTISTNTKQTTNNFKFGLSLGF</sequence>
<dbReference type="Pfam" id="PF14052">
    <property type="entry name" value="Caps_assemb_Wzi"/>
    <property type="match status" value="1"/>
</dbReference>
<reference evidence="1 2" key="1">
    <citation type="submission" date="2024-01" db="EMBL/GenBank/DDBJ databases">
        <title>Pedobacter sp. nov., isolated from oil-contaminated soil.</title>
        <authorList>
            <person name="Le N.T.T."/>
        </authorList>
    </citation>
    <scope>NUCLEOTIDE SEQUENCE [LARGE SCALE GENOMIC DNA]</scope>
    <source>
        <strain evidence="1 2">VNH31</strain>
    </source>
</reference>
<dbReference type="EMBL" id="JAZDQU010000001">
    <property type="protein sequence ID" value="MEE1884728.1"/>
    <property type="molecule type" value="Genomic_DNA"/>
</dbReference>
<dbReference type="RefSeq" id="WP_330145641.1">
    <property type="nucleotide sequence ID" value="NZ_JAZDQU010000001.1"/>
</dbReference>
<dbReference type="InterPro" id="IPR038636">
    <property type="entry name" value="Wzi_sf"/>
</dbReference>
<proteinExistence type="predicted"/>
<comment type="caution">
    <text evidence="1">The sequence shown here is derived from an EMBL/GenBank/DDBJ whole genome shotgun (WGS) entry which is preliminary data.</text>
</comment>
<dbReference type="Proteomes" id="UP001337681">
    <property type="component" value="Unassembled WGS sequence"/>
</dbReference>
<evidence type="ECO:0000313" key="1">
    <source>
        <dbReference type="EMBL" id="MEE1884728.1"/>
    </source>
</evidence>